<reference evidence="3" key="1">
    <citation type="submission" date="2014-03" db="EMBL/GenBank/DDBJ databases">
        <authorList>
            <person name="Aksoy S."/>
            <person name="Warren W."/>
            <person name="Wilson R.K."/>
        </authorList>
    </citation>
    <scope>NUCLEOTIDE SEQUENCE [LARGE SCALE GENOMIC DNA]</scope>
    <source>
        <strain evidence="3">IAEA</strain>
    </source>
</reference>
<name>A0A1A9W165_9MUSC</name>
<evidence type="ECO:0000256" key="1">
    <source>
        <dbReference type="SAM" id="Phobius"/>
    </source>
</evidence>
<dbReference type="VEuPathDB" id="VectorBase:GBRI002557"/>
<dbReference type="AlphaFoldDB" id="A0A1A9W165"/>
<dbReference type="EnsemblMetazoa" id="GBRI002557-RA">
    <property type="protein sequence ID" value="GBRI002557-PA"/>
    <property type="gene ID" value="GBRI002557"/>
</dbReference>
<keyword evidence="3" id="KW-1185">Reference proteome</keyword>
<keyword evidence="1" id="KW-0812">Transmembrane</keyword>
<dbReference type="Proteomes" id="UP000091820">
    <property type="component" value="Unassembled WGS sequence"/>
</dbReference>
<proteinExistence type="predicted"/>
<dbReference type="STRING" id="37001.A0A1A9W165"/>
<reference evidence="2" key="2">
    <citation type="submission" date="2020-05" db="UniProtKB">
        <authorList>
            <consortium name="EnsemblMetazoa"/>
        </authorList>
    </citation>
    <scope>IDENTIFICATION</scope>
    <source>
        <strain evidence="2">IAEA</strain>
    </source>
</reference>
<evidence type="ECO:0000313" key="3">
    <source>
        <dbReference type="Proteomes" id="UP000091820"/>
    </source>
</evidence>
<protein>
    <submittedName>
        <fullName evidence="2">Uncharacterized protein</fullName>
    </submittedName>
</protein>
<organism evidence="2 3">
    <name type="scientific">Glossina brevipalpis</name>
    <dbReference type="NCBI Taxonomy" id="37001"/>
    <lineage>
        <taxon>Eukaryota</taxon>
        <taxon>Metazoa</taxon>
        <taxon>Ecdysozoa</taxon>
        <taxon>Arthropoda</taxon>
        <taxon>Hexapoda</taxon>
        <taxon>Insecta</taxon>
        <taxon>Pterygota</taxon>
        <taxon>Neoptera</taxon>
        <taxon>Endopterygota</taxon>
        <taxon>Diptera</taxon>
        <taxon>Brachycera</taxon>
        <taxon>Muscomorpha</taxon>
        <taxon>Hippoboscoidea</taxon>
        <taxon>Glossinidae</taxon>
        <taxon>Glossina</taxon>
    </lineage>
</organism>
<keyword evidence="1" id="KW-0472">Membrane</keyword>
<accession>A0A1A9W165</accession>
<sequence>MRKPIPKSCYQNYERIDSKRYTQNCLEAVQQNAAKGAHIGSSVKWTLFLFELLALGITSLLGINLRNERRRQLFEN</sequence>
<evidence type="ECO:0000313" key="2">
    <source>
        <dbReference type="EnsemblMetazoa" id="GBRI002557-PA"/>
    </source>
</evidence>
<feature type="transmembrane region" description="Helical" evidence="1">
    <location>
        <begin position="45"/>
        <end position="65"/>
    </location>
</feature>
<keyword evidence="1" id="KW-1133">Transmembrane helix</keyword>